<evidence type="ECO:0000256" key="5">
    <source>
        <dbReference type="ARBA" id="ARBA00022701"/>
    </source>
</evidence>
<feature type="coiled-coil region" evidence="10">
    <location>
        <begin position="264"/>
        <end position="291"/>
    </location>
</feature>
<dbReference type="Proteomes" id="UP000749559">
    <property type="component" value="Unassembled WGS sequence"/>
</dbReference>
<dbReference type="OrthoDB" id="5372507at2759"/>
<keyword evidence="8" id="KW-0206">Cytoskeleton</keyword>
<keyword evidence="7 10" id="KW-0175">Coiled coil</keyword>
<dbReference type="PANTHER" id="PTHR31570:SF1">
    <property type="entry name" value="HAUS AUGMIN-LIKE COMPLEX SUBUNIT 1"/>
    <property type="match status" value="1"/>
</dbReference>
<evidence type="ECO:0000256" key="3">
    <source>
        <dbReference type="ARBA" id="ARBA00022490"/>
    </source>
</evidence>
<evidence type="ECO:0000256" key="1">
    <source>
        <dbReference type="ARBA" id="ARBA00004186"/>
    </source>
</evidence>
<dbReference type="GO" id="GO:0007098">
    <property type="term" value="P:centrosome cycle"/>
    <property type="evidence" value="ECO:0007669"/>
    <property type="project" value="TreeGrafter"/>
</dbReference>
<evidence type="ECO:0000256" key="7">
    <source>
        <dbReference type="ARBA" id="ARBA00023054"/>
    </source>
</evidence>
<evidence type="ECO:0000256" key="9">
    <source>
        <dbReference type="ARBA" id="ARBA00023306"/>
    </source>
</evidence>
<keyword evidence="3" id="KW-0963">Cytoplasm</keyword>
<evidence type="ECO:0008006" key="13">
    <source>
        <dbReference type="Google" id="ProtNLM"/>
    </source>
</evidence>
<comment type="subcellular location">
    <subcellularLocation>
        <location evidence="1">Cytoplasm</location>
        <location evidence="1">Cytoskeleton</location>
        <location evidence="1">Spindle</location>
    </subcellularLocation>
</comment>
<evidence type="ECO:0000256" key="4">
    <source>
        <dbReference type="ARBA" id="ARBA00022618"/>
    </source>
</evidence>
<dbReference type="PRINTS" id="PR02087">
    <property type="entry name" value="HAUSAUGMINL1"/>
</dbReference>
<evidence type="ECO:0000256" key="8">
    <source>
        <dbReference type="ARBA" id="ARBA00023212"/>
    </source>
</evidence>
<evidence type="ECO:0000313" key="12">
    <source>
        <dbReference type="Proteomes" id="UP000749559"/>
    </source>
</evidence>
<dbReference type="GO" id="GO:0005829">
    <property type="term" value="C:cytosol"/>
    <property type="evidence" value="ECO:0007669"/>
    <property type="project" value="TreeGrafter"/>
</dbReference>
<keyword evidence="12" id="KW-1185">Reference proteome</keyword>
<dbReference type="InterPro" id="IPR026243">
    <property type="entry name" value="HAUS1"/>
</dbReference>
<evidence type="ECO:0000313" key="11">
    <source>
        <dbReference type="EMBL" id="CAH1797390.1"/>
    </source>
</evidence>
<dbReference type="GO" id="GO:0070652">
    <property type="term" value="C:HAUS complex"/>
    <property type="evidence" value="ECO:0007669"/>
    <property type="project" value="InterPro"/>
</dbReference>
<keyword evidence="4" id="KW-0132">Cell division</keyword>
<gene>
    <name evidence="11" type="ORF">OFUS_LOCUS21678</name>
</gene>
<sequence length="295" mass="33924">MMWEAPTDRYSLGGFIDLQNASCFLHFSVRDWLGAIFHDSIPQYEISTKTIDILHALMKTNLERDKHIEAQIEDCRLKAKEYYAEGQRLTNILDGVGLQQENLSQSGTMSLRTLSNIAELLQIAEANDSSYLCALSDISQQTLKIEEQRSREHQLFTQLSAKTKSAMLRTQSLNKAVEALREQKEHEAPHVSRKSKQLLFFRKKGGEYRKRIETSMQTLHQSGVDTSVLHQALLIKSKELEELKGSLEPLRARMSSYQSLPPDVPLAKVKLEELRREIETLERQLYQNIDTIHLK</sequence>
<keyword evidence="5" id="KW-0493">Microtubule</keyword>
<dbReference type="PANTHER" id="PTHR31570">
    <property type="entry name" value="HAUS AUGMIN-LIKE COMPLEX SUBUNIT 1"/>
    <property type="match status" value="1"/>
</dbReference>
<organism evidence="11 12">
    <name type="scientific">Owenia fusiformis</name>
    <name type="common">Polychaete worm</name>
    <dbReference type="NCBI Taxonomy" id="6347"/>
    <lineage>
        <taxon>Eukaryota</taxon>
        <taxon>Metazoa</taxon>
        <taxon>Spiralia</taxon>
        <taxon>Lophotrochozoa</taxon>
        <taxon>Annelida</taxon>
        <taxon>Polychaeta</taxon>
        <taxon>Sedentaria</taxon>
        <taxon>Canalipalpata</taxon>
        <taxon>Sabellida</taxon>
        <taxon>Oweniida</taxon>
        <taxon>Oweniidae</taxon>
        <taxon>Owenia</taxon>
    </lineage>
</organism>
<accession>A0A8S4PTN6</accession>
<comment type="similarity">
    <text evidence="2">Belongs to the HAUS1 family.</text>
</comment>
<evidence type="ECO:0000256" key="2">
    <source>
        <dbReference type="ARBA" id="ARBA00005479"/>
    </source>
</evidence>
<evidence type="ECO:0000256" key="6">
    <source>
        <dbReference type="ARBA" id="ARBA00022776"/>
    </source>
</evidence>
<dbReference type="GO" id="GO:0051225">
    <property type="term" value="P:spindle assembly"/>
    <property type="evidence" value="ECO:0007669"/>
    <property type="project" value="InterPro"/>
</dbReference>
<keyword evidence="6" id="KW-0498">Mitosis</keyword>
<dbReference type="GO" id="GO:0005874">
    <property type="term" value="C:microtubule"/>
    <property type="evidence" value="ECO:0007669"/>
    <property type="project" value="UniProtKB-KW"/>
</dbReference>
<dbReference type="GO" id="GO:0051301">
    <property type="term" value="P:cell division"/>
    <property type="evidence" value="ECO:0007669"/>
    <property type="project" value="UniProtKB-KW"/>
</dbReference>
<dbReference type="Pfam" id="PF25762">
    <property type="entry name" value="HAUS1"/>
    <property type="match status" value="1"/>
</dbReference>
<dbReference type="GO" id="GO:0005819">
    <property type="term" value="C:spindle"/>
    <property type="evidence" value="ECO:0007669"/>
    <property type="project" value="UniProtKB-SubCell"/>
</dbReference>
<comment type="caution">
    <text evidence="11">The sequence shown here is derived from an EMBL/GenBank/DDBJ whole genome shotgun (WGS) entry which is preliminary data.</text>
</comment>
<name>A0A8S4PTN6_OWEFU</name>
<evidence type="ECO:0000256" key="10">
    <source>
        <dbReference type="SAM" id="Coils"/>
    </source>
</evidence>
<proteinExistence type="inferred from homology"/>
<dbReference type="EMBL" id="CAIIXF020000010">
    <property type="protein sequence ID" value="CAH1797390.1"/>
    <property type="molecule type" value="Genomic_DNA"/>
</dbReference>
<reference evidence="11" key="1">
    <citation type="submission" date="2022-03" db="EMBL/GenBank/DDBJ databases">
        <authorList>
            <person name="Martin C."/>
        </authorList>
    </citation>
    <scope>NUCLEOTIDE SEQUENCE</scope>
</reference>
<protein>
    <recommendedName>
        <fullName evidence="13">HAUS augmin-like complex subunit 1</fullName>
    </recommendedName>
</protein>
<dbReference type="AlphaFoldDB" id="A0A8S4PTN6"/>
<keyword evidence="9" id="KW-0131">Cell cycle</keyword>